<dbReference type="Proteomes" id="UP001210925">
    <property type="component" value="Unassembled WGS sequence"/>
</dbReference>
<proteinExistence type="predicted"/>
<dbReference type="EMBL" id="JADGKB010000102">
    <property type="protein sequence ID" value="KAJ3253718.1"/>
    <property type="molecule type" value="Genomic_DNA"/>
</dbReference>
<protein>
    <submittedName>
        <fullName evidence="1">Uncharacterized protein</fullName>
    </submittedName>
</protein>
<evidence type="ECO:0000313" key="2">
    <source>
        <dbReference type="Proteomes" id="UP001210925"/>
    </source>
</evidence>
<organism evidence="1 2">
    <name type="scientific">Boothiomyces macroporosus</name>
    <dbReference type="NCBI Taxonomy" id="261099"/>
    <lineage>
        <taxon>Eukaryota</taxon>
        <taxon>Fungi</taxon>
        <taxon>Fungi incertae sedis</taxon>
        <taxon>Chytridiomycota</taxon>
        <taxon>Chytridiomycota incertae sedis</taxon>
        <taxon>Chytridiomycetes</taxon>
        <taxon>Rhizophydiales</taxon>
        <taxon>Terramycetaceae</taxon>
        <taxon>Boothiomyces</taxon>
    </lineage>
</organism>
<evidence type="ECO:0000313" key="1">
    <source>
        <dbReference type="EMBL" id="KAJ3253718.1"/>
    </source>
</evidence>
<dbReference type="AlphaFoldDB" id="A0AAD5Y5N2"/>
<gene>
    <name evidence="1" type="ORF">HK103_000376</name>
</gene>
<keyword evidence="2" id="KW-1185">Reference proteome</keyword>
<accession>A0AAD5Y5N2</accession>
<sequence length="218" mass="25480">MTIEKQFALLLHIRKDIKISYYTTNQKILLATKIKQQIEYSLEKHSHFDDEYPDINALERIDIIISHIPILSDKEFHYHISNLLQAIRNIYTPYSIPGNHRCYKLHLAVQFKLRKNELYISKFSSIIRVLRYSSNALDISVGDKVLLINGIETMDYVNQNKWVEAPVNSFTQSIINAMSFRDCARMPLPETDTMELVLERLNGKAYTVDLPWVAEFSQ</sequence>
<comment type="caution">
    <text evidence="1">The sequence shown here is derived from an EMBL/GenBank/DDBJ whole genome shotgun (WGS) entry which is preliminary data.</text>
</comment>
<reference evidence="1" key="1">
    <citation type="submission" date="2020-05" db="EMBL/GenBank/DDBJ databases">
        <title>Phylogenomic resolution of chytrid fungi.</title>
        <authorList>
            <person name="Stajich J.E."/>
            <person name="Amses K."/>
            <person name="Simmons R."/>
            <person name="Seto K."/>
            <person name="Myers J."/>
            <person name="Bonds A."/>
            <person name="Quandt C.A."/>
            <person name="Barry K."/>
            <person name="Liu P."/>
            <person name="Grigoriev I."/>
            <person name="Longcore J.E."/>
            <person name="James T.Y."/>
        </authorList>
    </citation>
    <scope>NUCLEOTIDE SEQUENCE</scope>
    <source>
        <strain evidence="1">PLAUS21</strain>
    </source>
</reference>
<name>A0AAD5Y5N2_9FUNG</name>